<reference evidence="2 3" key="1">
    <citation type="submission" date="2019-03" db="EMBL/GenBank/DDBJ databases">
        <title>First draft genome of Liparis tanakae, snailfish: a comprehensive survey of snailfish specific genes.</title>
        <authorList>
            <person name="Kim W."/>
            <person name="Song I."/>
            <person name="Jeong J.-H."/>
            <person name="Kim D."/>
            <person name="Kim S."/>
            <person name="Ryu S."/>
            <person name="Song J.Y."/>
            <person name="Lee S.K."/>
        </authorList>
    </citation>
    <scope>NUCLEOTIDE SEQUENCE [LARGE SCALE GENOMIC DNA]</scope>
    <source>
        <tissue evidence="2">Muscle</tissue>
    </source>
</reference>
<evidence type="ECO:0000313" key="3">
    <source>
        <dbReference type="Proteomes" id="UP000314294"/>
    </source>
</evidence>
<accession>A0A4Z2GAB7</accession>
<protein>
    <submittedName>
        <fullName evidence="2">Uncharacterized protein</fullName>
    </submittedName>
</protein>
<gene>
    <name evidence="2" type="ORF">EYF80_039594</name>
</gene>
<sequence length="82" mass="9328">MAARPEQGLLVFPFLKSFLYGGKLSVEPSSRSGTLRPAAPRGQDQIPPIHRERLKLEPRPGYADEKVFRTKTKHLRNKMINT</sequence>
<comment type="caution">
    <text evidence="2">The sequence shown here is derived from an EMBL/GenBank/DDBJ whole genome shotgun (WGS) entry which is preliminary data.</text>
</comment>
<feature type="region of interest" description="Disordered" evidence="1">
    <location>
        <begin position="27"/>
        <end position="46"/>
    </location>
</feature>
<evidence type="ECO:0000313" key="2">
    <source>
        <dbReference type="EMBL" id="TNN50170.1"/>
    </source>
</evidence>
<proteinExistence type="predicted"/>
<organism evidence="2 3">
    <name type="scientific">Liparis tanakae</name>
    <name type="common">Tanaka's snailfish</name>
    <dbReference type="NCBI Taxonomy" id="230148"/>
    <lineage>
        <taxon>Eukaryota</taxon>
        <taxon>Metazoa</taxon>
        <taxon>Chordata</taxon>
        <taxon>Craniata</taxon>
        <taxon>Vertebrata</taxon>
        <taxon>Euteleostomi</taxon>
        <taxon>Actinopterygii</taxon>
        <taxon>Neopterygii</taxon>
        <taxon>Teleostei</taxon>
        <taxon>Neoteleostei</taxon>
        <taxon>Acanthomorphata</taxon>
        <taxon>Eupercaria</taxon>
        <taxon>Perciformes</taxon>
        <taxon>Cottioidei</taxon>
        <taxon>Cottales</taxon>
        <taxon>Liparidae</taxon>
        <taxon>Liparis</taxon>
    </lineage>
</organism>
<name>A0A4Z2GAB7_9TELE</name>
<dbReference type="EMBL" id="SRLO01000628">
    <property type="protein sequence ID" value="TNN50170.1"/>
    <property type="molecule type" value="Genomic_DNA"/>
</dbReference>
<dbReference type="AlphaFoldDB" id="A0A4Z2GAB7"/>
<keyword evidence="3" id="KW-1185">Reference proteome</keyword>
<evidence type="ECO:0000256" key="1">
    <source>
        <dbReference type="SAM" id="MobiDB-lite"/>
    </source>
</evidence>
<dbReference type="Proteomes" id="UP000314294">
    <property type="component" value="Unassembled WGS sequence"/>
</dbReference>